<dbReference type="InterPro" id="IPR043128">
    <property type="entry name" value="Rev_trsase/Diguanyl_cyclase"/>
</dbReference>
<reference evidence="5 6" key="1">
    <citation type="journal article" date="2019" name="ISME J.">
        <title>Insights into ecological role of a new deltaproteobacterial order Candidatus Acidulodesulfobacterales by metagenomics and metatranscriptomics.</title>
        <authorList>
            <person name="Tan S."/>
            <person name="Liu J."/>
            <person name="Fang Y."/>
            <person name="Hedlund B.P."/>
            <person name="Lian Z.H."/>
            <person name="Huang L.Y."/>
            <person name="Li J.T."/>
            <person name="Huang L.N."/>
            <person name="Li W.J."/>
            <person name="Jiang H.C."/>
            <person name="Dong H.L."/>
            <person name="Shu W.S."/>
        </authorList>
    </citation>
    <scope>NUCLEOTIDE SEQUENCE [LARGE SCALE GENOMIC DNA]</scope>
    <source>
        <strain evidence="5">AP1</strain>
    </source>
</reference>
<feature type="coiled-coil region" evidence="1">
    <location>
        <begin position="685"/>
        <end position="712"/>
    </location>
</feature>
<dbReference type="PROSITE" id="PS50112">
    <property type="entry name" value="PAS"/>
    <property type="match status" value="3"/>
</dbReference>
<keyword evidence="2" id="KW-0472">Membrane</keyword>
<dbReference type="InterPro" id="IPR029787">
    <property type="entry name" value="Nucleotide_cyclase"/>
</dbReference>
<evidence type="ECO:0000259" key="4">
    <source>
        <dbReference type="PROSITE" id="PS50887"/>
    </source>
</evidence>
<accession>A0A519BNF7</accession>
<dbReference type="Gene3D" id="3.30.70.270">
    <property type="match status" value="1"/>
</dbReference>
<feature type="domain" description="GGDEF" evidence="4">
    <location>
        <begin position="630"/>
        <end position="757"/>
    </location>
</feature>
<keyword evidence="2" id="KW-1133">Transmembrane helix</keyword>
<feature type="domain" description="PAS" evidence="3">
    <location>
        <begin position="488"/>
        <end position="537"/>
    </location>
</feature>
<dbReference type="PANTHER" id="PTHR45138:SF9">
    <property type="entry name" value="DIGUANYLATE CYCLASE DGCM-RELATED"/>
    <property type="match status" value="1"/>
</dbReference>
<dbReference type="Pfam" id="PF00990">
    <property type="entry name" value="GGDEF"/>
    <property type="match status" value="1"/>
</dbReference>
<dbReference type="InterPro" id="IPR050469">
    <property type="entry name" value="Diguanylate_Cyclase"/>
</dbReference>
<sequence>MIKNQNIYLAGALFIIIVVLIAGVIFFTGPIPIKNISSFNSNLLLKTIKLNNDIRNIKSSLDKVIYYSALKPSPIQKEGFKKALNKLNFRFTKTDRQYKELNIFIKKNSVFLKNNRQIIIYFNKSYFKWRNISKPILAAIIKYPEYILSKISYKIFLRDTLYLSHLPTINIVKATRIYFLKTMNIAIYIFIIATVVIIIMLILFFYYFNKFNEILLKSEQRFKSLFYNLPLIAFILDIETGCFIDVNNAAVEFYGYSKYELLKISIEKINIFTDSQEQRKFRKMAAEKGSHNIFFKHKLKNGEVKTVQSFGTAISLNNKLYLLIIILDITERKLLEDKLEESEELFRILTENLITGILLYREKYIYANPTAESILGYTQDEFYQKYVWDIFPDEFDKKIIKKAIEKRLSGENMGPSHFTFKALTKQNKEIWLLIASTTVKYKDKLTALASFIDITEMINLRNELEREKEFFKILIENIGVPISLNKEKIIYVNSEMENLTGYSKEELYNMNIWDIFYVNNKQKEEIKSNIKRRLNGEKFISEFIFKLKNKSETELWVKVLSGTIFYNNEWVVIVVLTDVTNEMLEEQKILKEKENYKLLSEFDDLTGIYNRRAYKAKFHEAFNTAMRYGRPLSLIMFDIDKFKDINDNLGHQAGDIILKEISAAVKENLRTADYFARIGGEEFMIISLETNIDKAKELAERLRLKIENHNFSTGNKITCSFGVVSFNKNDTEESLEYRVDLALYKAKENGRNRVENA</sequence>
<keyword evidence="1" id="KW-0175">Coiled coil</keyword>
<dbReference type="InterPro" id="IPR035965">
    <property type="entry name" value="PAS-like_dom_sf"/>
</dbReference>
<evidence type="ECO:0000256" key="2">
    <source>
        <dbReference type="SAM" id="Phobius"/>
    </source>
</evidence>
<dbReference type="SMART" id="SM00091">
    <property type="entry name" value="PAS"/>
    <property type="match status" value="3"/>
</dbReference>
<dbReference type="InterPro" id="IPR000160">
    <property type="entry name" value="GGDEF_dom"/>
</dbReference>
<keyword evidence="2" id="KW-0812">Transmembrane</keyword>
<dbReference type="EMBL" id="SGBB01000005">
    <property type="protein sequence ID" value="RZD18749.1"/>
    <property type="molecule type" value="Genomic_DNA"/>
</dbReference>
<dbReference type="NCBIfam" id="TIGR00254">
    <property type="entry name" value="GGDEF"/>
    <property type="match status" value="1"/>
</dbReference>
<dbReference type="SMART" id="SM00267">
    <property type="entry name" value="GGDEF"/>
    <property type="match status" value="1"/>
</dbReference>
<dbReference type="SUPFAM" id="SSF55785">
    <property type="entry name" value="PYP-like sensor domain (PAS domain)"/>
    <property type="match status" value="3"/>
</dbReference>
<protein>
    <submittedName>
        <fullName evidence="5">Diguanylate cyclase</fullName>
    </submittedName>
</protein>
<evidence type="ECO:0000313" key="6">
    <source>
        <dbReference type="Proteomes" id="UP000319296"/>
    </source>
</evidence>
<dbReference type="Gene3D" id="3.30.450.20">
    <property type="entry name" value="PAS domain"/>
    <property type="match status" value="3"/>
</dbReference>
<dbReference type="CDD" id="cd00130">
    <property type="entry name" value="PAS"/>
    <property type="match status" value="2"/>
</dbReference>
<gene>
    <name evidence="5" type="ORF">EVG15_03965</name>
</gene>
<dbReference type="InterPro" id="IPR000014">
    <property type="entry name" value="PAS"/>
</dbReference>
<feature type="domain" description="PAS" evidence="3">
    <location>
        <begin position="218"/>
        <end position="262"/>
    </location>
</feature>
<feature type="transmembrane region" description="Helical" evidence="2">
    <location>
        <begin position="6"/>
        <end position="27"/>
    </location>
</feature>
<dbReference type="PROSITE" id="PS50887">
    <property type="entry name" value="GGDEF"/>
    <property type="match status" value="1"/>
</dbReference>
<organism evidence="5 6">
    <name type="scientific">Candidatus Acididesulfobacter diazotrophicus</name>
    <dbReference type="NCBI Taxonomy" id="2597226"/>
    <lineage>
        <taxon>Bacteria</taxon>
        <taxon>Deltaproteobacteria</taxon>
        <taxon>Candidatus Acidulodesulfobacterales</taxon>
        <taxon>Candidatus Acididesulfobacter</taxon>
    </lineage>
</organism>
<dbReference type="GO" id="GO:0052621">
    <property type="term" value="F:diguanylate cyclase activity"/>
    <property type="evidence" value="ECO:0007669"/>
    <property type="project" value="TreeGrafter"/>
</dbReference>
<dbReference type="AlphaFoldDB" id="A0A519BNF7"/>
<dbReference type="SUPFAM" id="SSF55073">
    <property type="entry name" value="Nucleotide cyclase"/>
    <property type="match status" value="1"/>
</dbReference>
<dbReference type="PANTHER" id="PTHR45138">
    <property type="entry name" value="REGULATORY COMPONENTS OF SENSORY TRANSDUCTION SYSTEM"/>
    <property type="match status" value="1"/>
</dbReference>
<dbReference type="Proteomes" id="UP000319296">
    <property type="component" value="Unassembled WGS sequence"/>
</dbReference>
<evidence type="ECO:0000313" key="5">
    <source>
        <dbReference type="EMBL" id="RZD18749.1"/>
    </source>
</evidence>
<feature type="domain" description="PAS" evidence="3">
    <location>
        <begin position="365"/>
        <end position="411"/>
    </location>
</feature>
<feature type="transmembrane region" description="Helical" evidence="2">
    <location>
        <begin position="185"/>
        <end position="208"/>
    </location>
</feature>
<dbReference type="Pfam" id="PF13426">
    <property type="entry name" value="PAS_9"/>
    <property type="match status" value="3"/>
</dbReference>
<comment type="caution">
    <text evidence="5">The sequence shown here is derived from an EMBL/GenBank/DDBJ whole genome shotgun (WGS) entry which is preliminary data.</text>
</comment>
<dbReference type="CDD" id="cd01949">
    <property type="entry name" value="GGDEF"/>
    <property type="match status" value="1"/>
</dbReference>
<proteinExistence type="predicted"/>
<dbReference type="FunFam" id="3.30.70.270:FF:000001">
    <property type="entry name" value="Diguanylate cyclase domain protein"/>
    <property type="match status" value="1"/>
</dbReference>
<dbReference type="NCBIfam" id="TIGR00229">
    <property type="entry name" value="sensory_box"/>
    <property type="match status" value="3"/>
</dbReference>
<evidence type="ECO:0000259" key="3">
    <source>
        <dbReference type="PROSITE" id="PS50112"/>
    </source>
</evidence>
<evidence type="ECO:0000256" key="1">
    <source>
        <dbReference type="SAM" id="Coils"/>
    </source>
</evidence>
<name>A0A519BNF7_9DELT</name>